<evidence type="ECO:0000313" key="2">
    <source>
        <dbReference type="EMBL" id="GAA0591418.1"/>
    </source>
</evidence>
<evidence type="ECO:0000256" key="1">
    <source>
        <dbReference type="SAM" id="SignalP"/>
    </source>
</evidence>
<dbReference type="InterPro" id="IPR016364">
    <property type="entry name" value="Surface_antigen_Rickettsia"/>
</dbReference>
<feature type="chain" id="PRO_5046647172" description="Surface antigen" evidence="1">
    <location>
        <begin position="31"/>
        <end position="154"/>
    </location>
</feature>
<gene>
    <name evidence="2" type="ORF">GCM10008943_03050</name>
</gene>
<organism evidence="2 3">
    <name type="scientific">Paenochrobactrum glaciei</name>
    <dbReference type="NCBI Taxonomy" id="486407"/>
    <lineage>
        <taxon>Bacteria</taxon>
        <taxon>Pseudomonadati</taxon>
        <taxon>Pseudomonadota</taxon>
        <taxon>Alphaproteobacteria</taxon>
        <taxon>Hyphomicrobiales</taxon>
        <taxon>Brucellaceae</taxon>
        <taxon>Paenochrobactrum</taxon>
    </lineage>
</organism>
<reference evidence="2 3" key="1">
    <citation type="journal article" date="2019" name="Int. J. Syst. Evol. Microbiol.">
        <title>The Global Catalogue of Microorganisms (GCM) 10K type strain sequencing project: providing services to taxonomists for standard genome sequencing and annotation.</title>
        <authorList>
            <consortium name="The Broad Institute Genomics Platform"/>
            <consortium name="The Broad Institute Genome Sequencing Center for Infectious Disease"/>
            <person name="Wu L."/>
            <person name="Ma J."/>
        </authorList>
    </citation>
    <scope>NUCLEOTIDE SEQUENCE [LARGE SCALE GENOMIC DNA]</scope>
    <source>
        <strain evidence="2 3">JCM 15115</strain>
    </source>
</reference>
<name>A0ABN1FIP2_9HYPH</name>
<dbReference type="EMBL" id="BAAADE010000001">
    <property type="protein sequence ID" value="GAA0591418.1"/>
    <property type="molecule type" value="Genomic_DNA"/>
</dbReference>
<sequence>MKTAMSFFGPFSGKFFSVIMLVGASAVLSACGTAGKAVPDLRLPSTGFQKNDTGVLSELGNGLLGSNALQLAGEDRRKALEAEYRALEYSAAGKAVSWKAAGASASGEVVAAQPYQVGSQNCRQYTHSFNMNGVPQTVRGTACRNPNGSWTPLT</sequence>
<keyword evidence="3" id="KW-1185">Reference proteome</keyword>
<comment type="caution">
    <text evidence="2">The sequence shown here is derived from an EMBL/GenBank/DDBJ whole genome shotgun (WGS) entry which is preliminary data.</text>
</comment>
<dbReference type="Proteomes" id="UP001424441">
    <property type="component" value="Unassembled WGS sequence"/>
</dbReference>
<accession>A0ABN1FIP2</accession>
<dbReference type="PROSITE" id="PS51257">
    <property type="entry name" value="PROKAR_LIPOPROTEIN"/>
    <property type="match status" value="1"/>
</dbReference>
<dbReference type="PIRSF" id="PIRSF002721">
    <property type="entry name" value="Surface_antigen_Rickettsia"/>
    <property type="match status" value="1"/>
</dbReference>
<proteinExistence type="predicted"/>
<feature type="signal peptide" evidence="1">
    <location>
        <begin position="1"/>
        <end position="30"/>
    </location>
</feature>
<evidence type="ECO:0000313" key="3">
    <source>
        <dbReference type="Proteomes" id="UP001424441"/>
    </source>
</evidence>
<keyword evidence="1" id="KW-0732">Signal</keyword>
<evidence type="ECO:0008006" key="4">
    <source>
        <dbReference type="Google" id="ProtNLM"/>
    </source>
</evidence>
<protein>
    <recommendedName>
        <fullName evidence="4">Surface antigen</fullName>
    </recommendedName>
</protein>